<keyword evidence="6 7" id="KW-0472">Membrane</keyword>
<keyword evidence="11" id="KW-1185">Reference proteome</keyword>
<keyword evidence="5 7" id="KW-1133">Transmembrane helix</keyword>
<comment type="subcellular location">
    <subcellularLocation>
        <location evidence="1">Membrane</location>
        <topology evidence="1">Multi-pass membrane protein</topology>
    </subcellularLocation>
</comment>
<evidence type="ECO:0000256" key="7">
    <source>
        <dbReference type="SAM" id="Phobius"/>
    </source>
</evidence>
<feature type="transmembrane region" description="Helical" evidence="7">
    <location>
        <begin position="481"/>
        <end position="501"/>
    </location>
</feature>
<feature type="domain" description="ABC-2 type transporter transmembrane" evidence="9">
    <location>
        <begin position="86"/>
        <end position="500"/>
    </location>
</feature>
<feature type="transmembrane region" description="Helical" evidence="7">
    <location>
        <begin position="81"/>
        <end position="104"/>
    </location>
</feature>
<feature type="transmembrane region" description="Helical" evidence="7">
    <location>
        <begin position="349"/>
        <end position="367"/>
    </location>
</feature>
<dbReference type="VEuPathDB" id="TrichDB:TRFO_22582"/>
<dbReference type="Pfam" id="PF12698">
    <property type="entry name" value="ABC2_membrane_3"/>
    <property type="match status" value="1"/>
</dbReference>
<accession>A0A1J4KG98</accession>
<dbReference type="GO" id="GO:0005524">
    <property type="term" value="F:ATP binding"/>
    <property type="evidence" value="ECO:0007669"/>
    <property type="project" value="InterPro"/>
</dbReference>
<evidence type="ECO:0000256" key="3">
    <source>
        <dbReference type="ARBA" id="ARBA00022692"/>
    </source>
</evidence>
<dbReference type="OrthoDB" id="8061355at2759"/>
<dbReference type="InterPro" id="IPR013525">
    <property type="entry name" value="ABC2_TM"/>
</dbReference>
<feature type="transmembrane region" description="Helical" evidence="7">
    <location>
        <begin position="373"/>
        <end position="394"/>
    </location>
</feature>
<dbReference type="AlphaFoldDB" id="A0A1J4KG98"/>
<dbReference type="SUPFAM" id="SSF52540">
    <property type="entry name" value="P-loop containing nucleoside triphosphate hydrolases"/>
    <property type="match status" value="1"/>
</dbReference>
<dbReference type="Proteomes" id="UP000179807">
    <property type="component" value="Unassembled WGS sequence"/>
</dbReference>
<gene>
    <name evidence="10" type="ORF">TRFO_22582</name>
</gene>
<organism evidence="10 11">
    <name type="scientific">Tritrichomonas foetus</name>
    <dbReference type="NCBI Taxonomy" id="1144522"/>
    <lineage>
        <taxon>Eukaryota</taxon>
        <taxon>Metamonada</taxon>
        <taxon>Parabasalia</taxon>
        <taxon>Tritrichomonadida</taxon>
        <taxon>Tritrichomonadidae</taxon>
        <taxon>Tritrichomonas</taxon>
    </lineage>
</organism>
<keyword evidence="2" id="KW-0813">Transport</keyword>
<dbReference type="PANTHER" id="PTHR19229:SF36">
    <property type="entry name" value="ATP-BINDING CASSETTE SUB-FAMILY A MEMBER 2"/>
    <property type="match status" value="1"/>
</dbReference>
<evidence type="ECO:0000256" key="1">
    <source>
        <dbReference type="ARBA" id="ARBA00004141"/>
    </source>
</evidence>
<protein>
    <submittedName>
        <fullName evidence="10">ABC transporter family protein</fullName>
    </submittedName>
</protein>
<keyword evidence="4" id="KW-0677">Repeat</keyword>
<dbReference type="GO" id="GO:0016020">
    <property type="term" value="C:membrane"/>
    <property type="evidence" value="ECO:0007669"/>
    <property type="project" value="UniProtKB-SubCell"/>
</dbReference>
<dbReference type="Gene3D" id="3.40.50.300">
    <property type="entry name" value="P-loop containing nucleotide triphosphate hydrolases"/>
    <property type="match status" value="1"/>
</dbReference>
<dbReference type="InterPro" id="IPR026082">
    <property type="entry name" value="ABCA"/>
</dbReference>
<evidence type="ECO:0000256" key="2">
    <source>
        <dbReference type="ARBA" id="ARBA00022448"/>
    </source>
</evidence>
<keyword evidence="3 7" id="KW-0812">Transmembrane</keyword>
<dbReference type="GO" id="GO:0016887">
    <property type="term" value="F:ATP hydrolysis activity"/>
    <property type="evidence" value="ECO:0007669"/>
    <property type="project" value="InterPro"/>
</dbReference>
<dbReference type="InterPro" id="IPR027417">
    <property type="entry name" value="P-loop_NTPase"/>
</dbReference>
<comment type="caution">
    <text evidence="10">The sequence shown here is derived from an EMBL/GenBank/DDBJ whole genome shotgun (WGS) entry which is preliminary data.</text>
</comment>
<dbReference type="GO" id="GO:0005319">
    <property type="term" value="F:lipid transporter activity"/>
    <property type="evidence" value="ECO:0007669"/>
    <property type="project" value="TreeGrafter"/>
</dbReference>
<dbReference type="Pfam" id="PF00005">
    <property type="entry name" value="ABC_tran"/>
    <property type="match status" value="1"/>
</dbReference>
<evidence type="ECO:0000313" key="10">
    <source>
        <dbReference type="EMBL" id="OHT08820.1"/>
    </source>
</evidence>
<dbReference type="RefSeq" id="XP_068361956.1">
    <property type="nucleotide sequence ID" value="XM_068502635.1"/>
</dbReference>
<sequence>MKLRKNHHQIQTSHFKKLHQKYIVNSILIIKITGSLMESSIKETNEKLENPLGSWSDLKPQFRRQIQALFKKQFLIKIRHVASIVEVVIALLLCFIMYPVYILAKTDYDALPDPPISEVSSFPSNLFIFLAMFQDSTVCAMPNNDKMKTLLSMTPYLPILMNGGNFSGVVLPKREIHYYDSISDMEDEIYQSDSNGMAIVWENCNDDDALSNPRFEVLHQSSGYSPESDTFMELKHATAMLALASKGIDPSTSPLISSSYYTLEGGIPTQKNASMTFYSQQFSRPKLTSRFSQVSLCLGLLACMPVVLASMPDMKTVLGEKDSHVAALAFLMGMSETAYWFVNFITPFILCLICYIFSSAIYCFWFALKGTDFTLMLVVSIIFIIAQLWFQFFIATFIKKGSSGRAMTVVMIVFILFFSYLHAFLTLDEDNSSSVLRHIFCIVPFSAYELFMMQDYITCVDGVAPFKWNNLKSKSYTCPPWIPIMWLCIDIVAYFLLFLLFNATNPRDFGTALIKWSEFFHKAAWKRIFSGNSSLKVAPKTEEFMEVKGLSKTFHGTKDVKALDGIDFDIKTGEVIVMIGPNGAGKSTRINTIAGAVEP</sequence>
<evidence type="ECO:0000256" key="4">
    <source>
        <dbReference type="ARBA" id="ARBA00022737"/>
    </source>
</evidence>
<evidence type="ECO:0000259" key="8">
    <source>
        <dbReference type="Pfam" id="PF00005"/>
    </source>
</evidence>
<dbReference type="InterPro" id="IPR003439">
    <property type="entry name" value="ABC_transporter-like_ATP-bd"/>
</dbReference>
<dbReference type="PANTHER" id="PTHR19229">
    <property type="entry name" value="ATP-BINDING CASSETTE TRANSPORTER SUBFAMILY A ABCA"/>
    <property type="match status" value="1"/>
</dbReference>
<name>A0A1J4KG98_9EUKA</name>
<evidence type="ECO:0000313" key="11">
    <source>
        <dbReference type="Proteomes" id="UP000179807"/>
    </source>
</evidence>
<proteinExistence type="predicted"/>
<feature type="transmembrane region" description="Helical" evidence="7">
    <location>
        <begin position="406"/>
        <end position="425"/>
    </location>
</feature>
<dbReference type="EMBL" id="MLAK01000657">
    <property type="protein sequence ID" value="OHT08820.1"/>
    <property type="molecule type" value="Genomic_DNA"/>
</dbReference>
<reference evidence="10" key="1">
    <citation type="submission" date="2016-10" db="EMBL/GenBank/DDBJ databases">
        <authorList>
            <person name="Benchimol M."/>
            <person name="Almeida L.G."/>
            <person name="Vasconcelos A.T."/>
            <person name="Perreira-Neves A."/>
            <person name="Rosa I.A."/>
            <person name="Tasca T."/>
            <person name="Bogo M.R."/>
            <person name="de Souza W."/>
        </authorList>
    </citation>
    <scope>NUCLEOTIDE SEQUENCE [LARGE SCALE GENOMIC DNA]</scope>
    <source>
        <strain evidence="10">K</strain>
    </source>
</reference>
<feature type="transmembrane region" description="Helical" evidence="7">
    <location>
        <begin position="291"/>
        <end position="311"/>
    </location>
</feature>
<evidence type="ECO:0000259" key="9">
    <source>
        <dbReference type="Pfam" id="PF12698"/>
    </source>
</evidence>
<evidence type="ECO:0000256" key="6">
    <source>
        <dbReference type="ARBA" id="ARBA00023136"/>
    </source>
</evidence>
<dbReference type="GeneID" id="94837339"/>
<feature type="domain" description="ABC transporter" evidence="8">
    <location>
        <begin position="563"/>
        <end position="599"/>
    </location>
</feature>
<evidence type="ECO:0000256" key="5">
    <source>
        <dbReference type="ARBA" id="ARBA00022989"/>
    </source>
</evidence>
<dbReference type="GO" id="GO:0140359">
    <property type="term" value="F:ABC-type transporter activity"/>
    <property type="evidence" value="ECO:0007669"/>
    <property type="project" value="InterPro"/>
</dbReference>